<dbReference type="AlphaFoldDB" id="A0A0J7KIQ3"/>
<organism evidence="2 3">
    <name type="scientific">Lasius niger</name>
    <name type="common">Black garden ant</name>
    <dbReference type="NCBI Taxonomy" id="67767"/>
    <lineage>
        <taxon>Eukaryota</taxon>
        <taxon>Metazoa</taxon>
        <taxon>Ecdysozoa</taxon>
        <taxon>Arthropoda</taxon>
        <taxon>Hexapoda</taxon>
        <taxon>Insecta</taxon>
        <taxon>Pterygota</taxon>
        <taxon>Neoptera</taxon>
        <taxon>Endopterygota</taxon>
        <taxon>Hymenoptera</taxon>
        <taxon>Apocrita</taxon>
        <taxon>Aculeata</taxon>
        <taxon>Formicoidea</taxon>
        <taxon>Formicidae</taxon>
        <taxon>Formicinae</taxon>
        <taxon>Lasius</taxon>
        <taxon>Lasius</taxon>
    </lineage>
</organism>
<dbReference type="PROSITE" id="PS50994">
    <property type="entry name" value="INTEGRASE"/>
    <property type="match status" value="1"/>
</dbReference>
<protein>
    <recommendedName>
        <fullName evidence="1">Integrase catalytic domain-containing protein</fullName>
    </recommendedName>
</protein>
<dbReference type="STRING" id="67767.A0A0J7KIQ3"/>
<dbReference type="Proteomes" id="UP000036403">
    <property type="component" value="Unassembled WGS sequence"/>
</dbReference>
<dbReference type="PaxDb" id="67767-A0A0J7KIQ3"/>
<comment type="caution">
    <text evidence="2">The sequence shown here is derived from an EMBL/GenBank/DDBJ whole genome shotgun (WGS) entry which is preliminary data.</text>
</comment>
<dbReference type="GO" id="GO:0015074">
    <property type="term" value="P:DNA integration"/>
    <property type="evidence" value="ECO:0007669"/>
    <property type="project" value="InterPro"/>
</dbReference>
<name>A0A0J7KIQ3_LASNI</name>
<dbReference type="Gene3D" id="3.30.420.10">
    <property type="entry name" value="Ribonuclease H-like superfamily/Ribonuclease H"/>
    <property type="match status" value="1"/>
</dbReference>
<dbReference type="GO" id="GO:0003676">
    <property type="term" value="F:nucleic acid binding"/>
    <property type="evidence" value="ECO:0007669"/>
    <property type="project" value="InterPro"/>
</dbReference>
<dbReference type="PANTHER" id="PTHR47331:SF1">
    <property type="entry name" value="GAG-LIKE PROTEIN"/>
    <property type="match status" value="1"/>
</dbReference>
<evidence type="ECO:0000313" key="3">
    <source>
        <dbReference type="Proteomes" id="UP000036403"/>
    </source>
</evidence>
<dbReference type="InterPro" id="IPR012337">
    <property type="entry name" value="RNaseH-like_sf"/>
</dbReference>
<feature type="domain" description="Integrase catalytic" evidence="1">
    <location>
        <begin position="6"/>
        <end position="198"/>
    </location>
</feature>
<proteinExistence type="predicted"/>
<reference evidence="2 3" key="1">
    <citation type="submission" date="2015-04" db="EMBL/GenBank/DDBJ databases">
        <title>Lasius niger genome sequencing.</title>
        <authorList>
            <person name="Konorov E.A."/>
            <person name="Nikitin M.A."/>
            <person name="Kirill M.V."/>
            <person name="Chang P."/>
        </authorList>
    </citation>
    <scope>NUCLEOTIDE SEQUENCE [LARGE SCALE GENOMIC DNA]</scope>
    <source>
        <tissue evidence="2">Whole</tissue>
    </source>
</reference>
<dbReference type="OrthoDB" id="5984724at2759"/>
<evidence type="ECO:0000313" key="2">
    <source>
        <dbReference type="EMBL" id="KMQ90318.1"/>
    </source>
</evidence>
<accession>A0A0J7KIQ3</accession>
<keyword evidence="3" id="KW-1185">Reference proteome</keyword>
<dbReference type="InterPro" id="IPR036397">
    <property type="entry name" value="RNaseH_sf"/>
</dbReference>
<evidence type="ECO:0000259" key="1">
    <source>
        <dbReference type="PROSITE" id="PS50994"/>
    </source>
</evidence>
<dbReference type="SUPFAM" id="SSF53098">
    <property type="entry name" value="Ribonuclease H-like"/>
    <property type="match status" value="1"/>
</dbReference>
<gene>
    <name evidence="2" type="ORF">RF55_9937</name>
</gene>
<dbReference type="PANTHER" id="PTHR47331">
    <property type="entry name" value="PHD-TYPE DOMAIN-CONTAINING PROTEIN"/>
    <property type="match status" value="1"/>
</dbReference>
<sequence length="231" mass="25730">MASRVTPCRPFYNTEVDYAGPLTLKTFCGRGSKTYKGYFVIFVCFSTSAILLEVATDYSTEGFIAAYKRFTGRRGLCSTITSDCGTNLIGADSKLKKLFKASSKEWAHIAAILANDELTWKFNPPSAPHFGGKWEAGVKSVKYYLRRVIGDALLTYEEMTTLLIQIKTILNSRPLSVLSDDPSDASALTPGHFLVGTALTTVPEPSLENLPQNRLSRFQLLRQMTESFWQR</sequence>
<dbReference type="InterPro" id="IPR001584">
    <property type="entry name" value="Integrase_cat-core"/>
</dbReference>
<dbReference type="EMBL" id="LBMM01006799">
    <property type="protein sequence ID" value="KMQ90318.1"/>
    <property type="molecule type" value="Genomic_DNA"/>
</dbReference>